<sequence length="100" mass="10857">MAHVPSIEMTGTTLDYHSDSISLRVVEALADTTNTDAHELEPLYNVVDPEALDQLFRSGSAADINVEFEYYGVLVEVRSDGTVTVDERSHDSGGDTGPSR</sequence>
<dbReference type="PATRIC" id="fig|1230459.4.peg.2224"/>
<evidence type="ECO:0000313" key="4">
    <source>
        <dbReference type="Proteomes" id="UP000011592"/>
    </source>
</evidence>
<accession>L9Z1L1</accession>
<protein>
    <recommendedName>
        <fullName evidence="2">Halobacterial output domain-containing protein</fullName>
    </recommendedName>
</protein>
<dbReference type="Proteomes" id="UP000011592">
    <property type="component" value="Unassembled WGS sequence"/>
</dbReference>
<dbReference type="EMBL" id="AOIJ01000051">
    <property type="protein sequence ID" value="ELY79562.1"/>
    <property type="molecule type" value="Genomic_DNA"/>
</dbReference>
<reference evidence="3 4" key="1">
    <citation type="journal article" date="2014" name="PLoS Genet.">
        <title>Phylogenetically driven sequencing of extremely halophilic archaea reveals strategies for static and dynamic osmo-response.</title>
        <authorList>
            <person name="Becker E.A."/>
            <person name="Seitzer P.M."/>
            <person name="Tritt A."/>
            <person name="Larsen D."/>
            <person name="Krusor M."/>
            <person name="Yao A.I."/>
            <person name="Wu D."/>
            <person name="Madern D."/>
            <person name="Eisen J.A."/>
            <person name="Darling A.E."/>
            <person name="Facciotti M.T."/>
        </authorList>
    </citation>
    <scope>NUCLEOTIDE SEQUENCE [LARGE SCALE GENOMIC DNA]</scope>
    <source>
        <strain evidence="3 4">JCM 14663</strain>
    </source>
</reference>
<proteinExistence type="predicted"/>
<dbReference type="Pfam" id="PF18545">
    <property type="entry name" value="HalOD1"/>
    <property type="match status" value="1"/>
</dbReference>
<gene>
    <name evidence="3" type="ORF">C486_11194</name>
</gene>
<evidence type="ECO:0000313" key="3">
    <source>
        <dbReference type="EMBL" id="ELY79562.1"/>
    </source>
</evidence>
<comment type="caution">
    <text evidence="3">The sequence shown here is derived from an EMBL/GenBank/DDBJ whole genome shotgun (WGS) entry which is preliminary data.</text>
</comment>
<organism evidence="3 4">
    <name type="scientific">Natrinema gari JCM 14663</name>
    <dbReference type="NCBI Taxonomy" id="1230459"/>
    <lineage>
        <taxon>Archaea</taxon>
        <taxon>Methanobacteriati</taxon>
        <taxon>Methanobacteriota</taxon>
        <taxon>Stenosarchaea group</taxon>
        <taxon>Halobacteria</taxon>
        <taxon>Halobacteriales</taxon>
        <taxon>Natrialbaceae</taxon>
        <taxon>Natrinema</taxon>
    </lineage>
</organism>
<keyword evidence="4" id="KW-1185">Reference proteome</keyword>
<evidence type="ECO:0000259" key="2">
    <source>
        <dbReference type="Pfam" id="PF18545"/>
    </source>
</evidence>
<feature type="domain" description="Halobacterial output" evidence="2">
    <location>
        <begin position="18"/>
        <end position="86"/>
    </location>
</feature>
<dbReference type="AlphaFoldDB" id="L9Z1L1"/>
<dbReference type="InterPro" id="IPR040624">
    <property type="entry name" value="HalOD1"/>
</dbReference>
<feature type="region of interest" description="Disordered" evidence="1">
    <location>
        <begin position="81"/>
        <end position="100"/>
    </location>
</feature>
<name>L9Z1L1_9EURY</name>
<evidence type="ECO:0000256" key="1">
    <source>
        <dbReference type="SAM" id="MobiDB-lite"/>
    </source>
</evidence>